<feature type="domain" description="Glycine cleavage system P-protein N-terminal" evidence="4">
    <location>
        <begin position="14"/>
        <end position="463"/>
    </location>
</feature>
<comment type="subunit">
    <text evidence="3">The glycine cleavage system is composed of four proteins: P, T, L and H. In this organism, the P 'protein' is a heterodimer of two subunits.</text>
</comment>
<dbReference type="InterPro" id="IPR020581">
    <property type="entry name" value="GDC_P"/>
</dbReference>
<dbReference type="GeneID" id="10153373"/>
<comment type="catalytic activity">
    <reaction evidence="2 3">
        <text>N(6)-[(R)-lipoyl]-L-lysyl-[glycine-cleavage complex H protein] + glycine + H(+) = N(6)-[(R)-S(8)-aminomethyldihydrolipoyl]-L-lysyl-[glycine-cleavage complex H protein] + CO2</text>
        <dbReference type="Rhea" id="RHEA:24304"/>
        <dbReference type="Rhea" id="RHEA-COMP:10494"/>
        <dbReference type="Rhea" id="RHEA-COMP:10495"/>
        <dbReference type="ChEBI" id="CHEBI:15378"/>
        <dbReference type="ChEBI" id="CHEBI:16526"/>
        <dbReference type="ChEBI" id="CHEBI:57305"/>
        <dbReference type="ChEBI" id="CHEBI:83099"/>
        <dbReference type="ChEBI" id="CHEBI:83143"/>
        <dbReference type="EC" id="1.4.4.2"/>
    </reaction>
</comment>
<evidence type="ECO:0000313" key="5">
    <source>
        <dbReference type="EMBL" id="ADV64986.1"/>
    </source>
</evidence>
<gene>
    <name evidence="3" type="primary">gcvPA</name>
    <name evidence="5" type="ordered locus">Desmu_0679</name>
</gene>
<evidence type="ECO:0000259" key="4">
    <source>
        <dbReference type="Pfam" id="PF02347"/>
    </source>
</evidence>
<dbReference type="InterPro" id="IPR023010">
    <property type="entry name" value="GcvPA"/>
</dbReference>
<dbReference type="PANTHER" id="PTHR42806:SF1">
    <property type="entry name" value="GLYCINE DEHYDROGENASE (DECARBOXYLATING)"/>
    <property type="match status" value="1"/>
</dbReference>
<keyword evidence="6" id="KW-1185">Reference proteome</keyword>
<dbReference type="Gene3D" id="3.90.1150.10">
    <property type="entry name" value="Aspartate Aminotransferase, domain 1"/>
    <property type="match status" value="1"/>
</dbReference>
<dbReference type="NCBIfam" id="NF001696">
    <property type="entry name" value="PRK00451.1"/>
    <property type="match status" value="1"/>
</dbReference>
<dbReference type="Pfam" id="PF02347">
    <property type="entry name" value="GDC-P"/>
    <property type="match status" value="1"/>
</dbReference>
<dbReference type="InterPro" id="IPR015424">
    <property type="entry name" value="PyrdxlP-dep_Trfase"/>
</dbReference>
<evidence type="ECO:0000256" key="3">
    <source>
        <dbReference type="HAMAP-Rule" id="MF_00712"/>
    </source>
</evidence>
<dbReference type="OrthoDB" id="17655at2157"/>
<protein>
    <recommendedName>
        <fullName evidence="3">Probable glycine dehydrogenase (decarboxylating) subunit 1</fullName>
        <ecNumber evidence="3">1.4.4.2</ecNumber>
    </recommendedName>
    <alternativeName>
        <fullName evidence="3">Glycine cleavage system P-protein subunit 1</fullName>
    </alternativeName>
    <alternativeName>
        <fullName evidence="3">Glycine decarboxylase subunit 1</fullName>
    </alternativeName>
    <alternativeName>
        <fullName evidence="3">Glycine dehydrogenase (aminomethyl-transferring) subunit 1</fullName>
    </alternativeName>
</protein>
<dbReference type="STRING" id="765177.Desmu_0679"/>
<dbReference type="AlphaFoldDB" id="E8R910"/>
<dbReference type="InterPro" id="IPR015421">
    <property type="entry name" value="PyrdxlP-dep_Trfase_major"/>
</dbReference>
<dbReference type="HOGENOM" id="CLU_004620_0_2_2"/>
<dbReference type="CDD" id="cd00613">
    <property type="entry name" value="GDC-P"/>
    <property type="match status" value="1"/>
</dbReference>
<comment type="function">
    <text evidence="3">The glycine cleavage system catalyzes the degradation of glycine. The P protein binds the alpha-amino group of glycine through its pyridoxal phosphate cofactor; CO(2) is released and the remaining methylamine moiety is then transferred to the lipoamide cofactor of the H protein.</text>
</comment>
<evidence type="ECO:0000313" key="6">
    <source>
        <dbReference type="Proteomes" id="UP000001068"/>
    </source>
</evidence>
<dbReference type="RefSeq" id="WP_013562208.1">
    <property type="nucleotide sequence ID" value="NC_014961.1"/>
</dbReference>
<reference evidence="6" key="1">
    <citation type="submission" date="2010-11" db="EMBL/GenBank/DDBJ databases">
        <title>The complete genome of Desulfurococcus mucosus DSM 2162.</title>
        <authorList>
            <consortium name="US DOE Joint Genome Institute (JGI-PGF)"/>
            <person name="Lucas S."/>
            <person name="Copeland A."/>
            <person name="Lapidus A."/>
            <person name="Bruce D."/>
            <person name="Goodwin L."/>
            <person name="Pitluck S."/>
            <person name="Kyrpides N."/>
            <person name="Mavromatis K."/>
            <person name="Pagani I."/>
            <person name="Ivanova N."/>
            <person name="Ovchinnikova G."/>
            <person name="Chertkov O."/>
            <person name="Held B."/>
            <person name="Brettin T."/>
            <person name="Detter J.C."/>
            <person name="Tapia R."/>
            <person name="Han C."/>
            <person name="Land M."/>
            <person name="Hauser L."/>
            <person name="Markowitz V."/>
            <person name="Cheng J.-F."/>
            <person name="Hugenholtz P."/>
            <person name="Woyke T."/>
            <person name="Wu D."/>
            <person name="Wirth R."/>
            <person name="Bilek Y."/>
            <person name="Hader T."/>
            <person name="Klenk H.-P."/>
            <person name="Eisen J.A."/>
        </authorList>
    </citation>
    <scope>NUCLEOTIDE SEQUENCE [LARGE SCALE GENOMIC DNA]</scope>
    <source>
        <strain evidence="6">ATCC 35584 / DSM 2162 / JCM 9187 / O7/1</strain>
    </source>
</reference>
<dbReference type="PANTHER" id="PTHR42806">
    <property type="entry name" value="GLYCINE CLEAVAGE SYSTEM P-PROTEIN"/>
    <property type="match status" value="1"/>
</dbReference>
<dbReference type="EMBL" id="CP002363">
    <property type="protein sequence ID" value="ADV64986.1"/>
    <property type="molecule type" value="Genomic_DNA"/>
</dbReference>
<organism evidence="5 6">
    <name type="scientific">Desulfurococcus mucosus (strain ATCC 35584 / DSM 2162 / JCM 9187 / O7/1)</name>
    <dbReference type="NCBI Taxonomy" id="765177"/>
    <lineage>
        <taxon>Archaea</taxon>
        <taxon>Thermoproteota</taxon>
        <taxon>Thermoprotei</taxon>
        <taxon>Desulfurococcales</taxon>
        <taxon>Desulfurococcaceae</taxon>
        <taxon>Desulfurococcus</taxon>
    </lineage>
</organism>
<dbReference type="HAMAP" id="MF_00712">
    <property type="entry name" value="GcvPA"/>
    <property type="match status" value="1"/>
</dbReference>
<reference evidence="5 6" key="2">
    <citation type="journal article" date="2011" name="Stand. Genomic Sci.">
        <title>Complete genome sequence of Desulfurococcus mucosus type strain (O7/1).</title>
        <authorList>
            <person name="Wirth R."/>
            <person name="Chertkov O."/>
            <person name="Held B."/>
            <person name="Lapidus A."/>
            <person name="Nolan M."/>
            <person name="Lucas S."/>
            <person name="Hammon N."/>
            <person name="Deshpande S."/>
            <person name="Cheng J.F."/>
            <person name="Tapia R."/>
            <person name="Han C."/>
            <person name="Goodwin L."/>
            <person name="Pitluck S."/>
            <person name="Liolios K."/>
            <person name="Ioanna P."/>
            <person name="Ivanova N."/>
            <person name="Mavromatis K."/>
            <person name="Mikhailova N."/>
            <person name="Pati A."/>
            <person name="Chen A."/>
            <person name="Palaniappan K."/>
            <person name="Land M."/>
            <person name="Hauser L."/>
            <person name="Chang Y.J."/>
            <person name="Jeffries C.D."/>
            <person name="Bilek Y."/>
            <person name="Hader T."/>
            <person name="Rohde M."/>
            <person name="Spring S."/>
            <person name="Sikorski J."/>
            <person name="Goker M."/>
            <person name="Woyke T."/>
            <person name="Bristow J."/>
            <person name="Eisen J.A."/>
            <person name="Markowitz V."/>
            <person name="Hugenholtz P."/>
            <person name="Kyrpides N.C."/>
            <person name="Klenk H.P."/>
        </authorList>
    </citation>
    <scope>NUCLEOTIDE SEQUENCE [LARGE SCALE GENOMIC DNA]</scope>
    <source>
        <strain evidence="6">ATCC 35584 / DSM 2162 / JCM 9187 / O7/1</strain>
    </source>
</reference>
<dbReference type="GO" id="GO:0009116">
    <property type="term" value="P:nucleoside metabolic process"/>
    <property type="evidence" value="ECO:0007669"/>
    <property type="project" value="InterPro"/>
</dbReference>
<dbReference type="Gene3D" id="3.40.640.10">
    <property type="entry name" value="Type I PLP-dependent aspartate aminotransferase-like (Major domain)"/>
    <property type="match status" value="1"/>
</dbReference>
<evidence type="ECO:0000256" key="2">
    <source>
        <dbReference type="ARBA" id="ARBA00049026"/>
    </source>
</evidence>
<dbReference type="EC" id="1.4.4.2" evidence="3"/>
<comment type="similarity">
    <text evidence="3">Belongs to the GcvP family. N-terminal subunit subfamily.</text>
</comment>
<dbReference type="Proteomes" id="UP000001068">
    <property type="component" value="Chromosome"/>
</dbReference>
<sequence length="473" mass="52566">MIETKSHPWIPSLTEESVKKMLEVIGVGSVSELFKDIPSEILLGEDSWNKLEIGLGRPLSEIEVKELVEEKLSRNKVFNPPPFMGGGVYPHYVPPVVRYIISRGEFLTAYTPYQAEISQGLMQALFEYQSMMAELLEMDIVNASMYDWASSIAEAALMAFRVRKGRRKILLPGNMNPLHRRVVETYVKPQGLMIETIPFDRELGTVDAEAVKSMVDGDTAAVYVQYPNFFGIIEDNVKAIGEIAHEKGALFITGVYPVALGLLKPPGELGADIAVGDGQSLGLGMNYGGPHLGIFAVRYDMNLVRQMPGRIIGLTTTIDGSSKAFAMVWQAREQHIRREKATSNICTNEALMAVASAVYMALLGKTGLRRLAELVYYRAHYASSRMSDIGLTRVFKGEFFNEFPVSFNNIGVKYSAVHEKLLEHGIHGGLYIGSYYPELGEVALYAFTELHSVKAIDRLIETLKKAIEEVRGR</sequence>
<dbReference type="GO" id="GO:0004375">
    <property type="term" value="F:glycine dehydrogenase (decarboxylating) activity"/>
    <property type="evidence" value="ECO:0007669"/>
    <property type="project" value="UniProtKB-EC"/>
</dbReference>
<keyword evidence="1 3" id="KW-0560">Oxidoreductase</keyword>
<dbReference type="SUPFAM" id="SSF53383">
    <property type="entry name" value="PLP-dependent transferases"/>
    <property type="match status" value="1"/>
</dbReference>
<evidence type="ECO:0000256" key="1">
    <source>
        <dbReference type="ARBA" id="ARBA00023002"/>
    </source>
</evidence>
<dbReference type="GO" id="GO:0019464">
    <property type="term" value="P:glycine decarboxylation via glycine cleavage system"/>
    <property type="evidence" value="ECO:0007669"/>
    <property type="project" value="UniProtKB-UniRule"/>
</dbReference>
<proteinExistence type="inferred from homology"/>
<dbReference type="PIRSF" id="PIRSF006815">
    <property type="entry name" value="GcvPA"/>
    <property type="match status" value="1"/>
</dbReference>
<dbReference type="KEGG" id="dmu:Desmu_0679"/>
<dbReference type="eggNOG" id="arCOG00077">
    <property type="taxonomic scope" value="Archaea"/>
</dbReference>
<dbReference type="InterPro" id="IPR015422">
    <property type="entry name" value="PyrdxlP-dep_Trfase_small"/>
</dbReference>
<name>E8R910_DESM0</name>
<dbReference type="InterPro" id="IPR049315">
    <property type="entry name" value="GDC-P_N"/>
</dbReference>
<accession>E8R910</accession>